<dbReference type="EMBL" id="PZQS01000009">
    <property type="protein sequence ID" value="PVD24786.1"/>
    <property type="molecule type" value="Genomic_DNA"/>
</dbReference>
<dbReference type="AlphaFoldDB" id="A0A2T7NUG8"/>
<feature type="region of interest" description="Disordered" evidence="1">
    <location>
        <begin position="51"/>
        <end position="77"/>
    </location>
</feature>
<gene>
    <name evidence="2" type="ORF">C0Q70_15272</name>
</gene>
<comment type="caution">
    <text evidence="2">The sequence shown here is derived from an EMBL/GenBank/DDBJ whole genome shotgun (WGS) entry which is preliminary data.</text>
</comment>
<reference evidence="2 3" key="1">
    <citation type="submission" date="2018-04" db="EMBL/GenBank/DDBJ databases">
        <title>The genome of golden apple snail Pomacea canaliculata provides insight into stress tolerance and invasive adaptation.</title>
        <authorList>
            <person name="Liu C."/>
            <person name="Liu B."/>
            <person name="Ren Y."/>
            <person name="Zhang Y."/>
            <person name="Wang H."/>
            <person name="Li S."/>
            <person name="Jiang F."/>
            <person name="Yin L."/>
            <person name="Zhang G."/>
            <person name="Qian W."/>
            <person name="Fan W."/>
        </authorList>
    </citation>
    <scope>NUCLEOTIDE SEQUENCE [LARGE SCALE GENOMIC DNA]</scope>
    <source>
        <strain evidence="2">SZHN2017</strain>
        <tissue evidence="2">Muscle</tissue>
    </source>
</reference>
<evidence type="ECO:0000313" key="2">
    <source>
        <dbReference type="EMBL" id="PVD24786.1"/>
    </source>
</evidence>
<keyword evidence="3" id="KW-1185">Reference proteome</keyword>
<evidence type="ECO:0000313" key="3">
    <source>
        <dbReference type="Proteomes" id="UP000245119"/>
    </source>
</evidence>
<protein>
    <submittedName>
        <fullName evidence="2">Uncharacterized protein</fullName>
    </submittedName>
</protein>
<name>A0A2T7NUG8_POMCA</name>
<organism evidence="2 3">
    <name type="scientific">Pomacea canaliculata</name>
    <name type="common">Golden apple snail</name>
    <dbReference type="NCBI Taxonomy" id="400727"/>
    <lineage>
        <taxon>Eukaryota</taxon>
        <taxon>Metazoa</taxon>
        <taxon>Spiralia</taxon>
        <taxon>Lophotrochozoa</taxon>
        <taxon>Mollusca</taxon>
        <taxon>Gastropoda</taxon>
        <taxon>Caenogastropoda</taxon>
        <taxon>Architaenioglossa</taxon>
        <taxon>Ampullarioidea</taxon>
        <taxon>Ampullariidae</taxon>
        <taxon>Pomacea</taxon>
    </lineage>
</organism>
<dbReference type="Proteomes" id="UP000245119">
    <property type="component" value="Linkage Group LG9"/>
</dbReference>
<proteinExistence type="predicted"/>
<evidence type="ECO:0000256" key="1">
    <source>
        <dbReference type="SAM" id="MobiDB-lite"/>
    </source>
</evidence>
<sequence length="92" mass="10334">MGLNKHRGQEAAGWARHRQGVCSGTSSVHAGEGRKEKDALLTEITWSSDADEDLTLSQASEPDPVQKKLTNTSRRTEETDFRFTLNRRIDIH</sequence>
<feature type="region of interest" description="Disordered" evidence="1">
    <location>
        <begin position="1"/>
        <end position="36"/>
    </location>
</feature>
<accession>A0A2T7NUG8</accession>